<dbReference type="Proteomes" id="UP001055153">
    <property type="component" value="Unassembled WGS sequence"/>
</dbReference>
<comment type="caution">
    <text evidence="2">The sequence shown here is derived from an EMBL/GenBank/DDBJ whole genome shotgun (WGS) entry which is preliminary data.</text>
</comment>
<feature type="transmembrane region" description="Helical" evidence="1">
    <location>
        <begin position="20"/>
        <end position="38"/>
    </location>
</feature>
<dbReference type="EMBL" id="BPQQ01000039">
    <property type="protein sequence ID" value="GJE01448.1"/>
    <property type="molecule type" value="Genomic_DNA"/>
</dbReference>
<reference evidence="2" key="1">
    <citation type="journal article" date="2021" name="Front. Microbiol.">
        <title>Comprehensive Comparative Genomics and Phenotyping of Methylobacterium Species.</title>
        <authorList>
            <person name="Alessa O."/>
            <person name="Ogura Y."/>
            <person name="Fujitani Y."/>
            <person name="Takami H."/>
            <person name="Hayashi T."/>
            <person name="Sahin N."/>
            <person name="Tani A."/>
        </authorList>
    </citation>
    <scope>NUCLEOTIDE SEQUENCE</scope>
    <source>
        <strain evidence="2">DSM 17168</strain>
    </source>
</reference>
<evidence type="ECO:0000256" key="1">
    <source>
        <dbReference type="SAM" id="Phobius"/>
    </source>
</evidence>
<organism evidence="2 3">
    <name type="scientific">Methylobacterium isbiliense</name>
    <dbReference type="NCBI Taxonomy" id="315478"/>
    <lineage>
        <taxon>Bacteria</taxon>
        <taxon>Pseudomonadati</taxon>
        <taxon>Pseudomonadota</taxon>
        <taxon>Alphaproteobacteria</taxon>
        <taxon>Hyphomicrobiales</taxon>
        <taxon>Methylobacteriaceae</taxon>
        <taxon>Methylobacterium</taxon>
    </lineage>
</organism>
<keyword evidence="1" id="KW-1133">Transmembrane helix</keyword>
<keyword evidence="1" id="KW-0472">Membrane</keyword>
<evidence type="ECO:0008006" key="4">
    <source>
        <dbReference type="Google" id="ProtNLM"/>
    </source>
</evidence>
<evidence type="ECO:0000313" key="3">
    <source>
        <dbReference type="Proteomes" id="UP001055153"/>
    </source>
</evidence>
<name>A0ABQ4SHV4_9HYPH</name>
<accession>A0ABQ4SHV4</accession>
<protein>
    <recommendedName>
        <fullName evidence="4">DUF2474 domain-containing protein</fullName>
    </recommendedName>
</protein>
<evidence type="ECO:0000313" key="2">
    <source>
        <dbReference type="EMBL" id="GJE01448.1"/>
    </source>
</evidence>
<keyword evidence="1" id="KW-0812">Transmembrane</keyword>
<gene>
    <name evidence="2" type="ORF">GMJLKIPL_3379</name>
</gene>
<proteinExistence type="predicted"/>
<sequence length="39" mass="4424">MAARDLPRRRERCDLCRALFVIWCAAVGFLVITTWGSGL</sequence>
<reference evidence="2" key="2">
    <citation type="submission" date="2021-08" db="EMBL/GenBank/DDBJ databases">
        <authorList>
            <person name="Tani A."/>
            <person name="Ola A."/>
            <person name="Ogura Y."/>
            <person name="Katsura K."/>
            <person name="Hayashi T."/>
        </authorList>
    </citation>
    <scope>NUCLEOTIDE SEQUENCE</scope>
    <source>
        <strain evidence="2">DSM 17168</strain>
    </source>
</reference>
<keyword evidence="3" id="KW-1185">Reference proteome</keyword>